<keyword evidence="4" id="KW-1185">Reference proteome</keyword>
<accession>A0AA86QRT8</accession>
<evidence type="ECO:0000313" key="4">
    <source>
        <dbReference type="Proteomes" id="UP001642409"/>
    </source>
</evidence>
<feature type="transmembrane region" description="Helical" evidence="1">
    <location>
        <begin position="31"/>
        <end position="52"/>
    </location>
</feature>
<reference evidence="2" key="1">
    <citation type="submission" date="2023-06" db="EMBL/GenBank/DDBJ databases">
        <authorList>
            <person name="Kurt Z."/>
        </authorList>
    </citation>
    <scope>NUCLEOTIDE SEQUENCE</scope>
</reference>
<protein>
    <submittedName>
        <fullName evidence="3">Hypothetical_protein</fullName>
    </submittedName>
</protein>
<keyword evidence="1" id="KW-1133">Transmembrane helix</keyword>
<dbReference type="Proteomes" id="UP001642409">
    <property type="component" value="Unassembled WGS sequence"/>
</dbReference>
<evidence type="ECO:0000313" key="2">
    <source>
        <dbReference type="EMBL" id="CAI9960321.1"/>
    </source>
</evidence>
<keyword evidence="1" id="KW-0472">Membrane</keyword>
<feature type="transmembrane region" description="Helical" evidence="1">
    <location>
        <begin position="72"/>
        <end position="90"/>
    </location>
</feature>
<organism evidence="2">
    <name type="scientific">Hexamita inflata</name>
    <dbReference type="NCBI Taxonomy" id="28002"/>
    <lineage>
        <taxon>Eukaryota</taxon>
        <taxon>Metamonada</taxon>
        <taxon>Diplomonadida</taxon>
        <taxon>Hexamitidae</taxon>
        <taxon>Hexamitinae</taxon>
        <taxon>Hexamita</taxon>
    </lineage>
</organism>
<evidence type="ECO:0000313" key="3">
    <source>
        <dbReference type="EMBL" id="CAL5983607.1"/>
    </source>
</evidence>
<reference evidence="3 4" key="2">
    <citation type="submission" date="2024-07" db="EMBL/GenBank/DDBJ databases">
        <authorList>
            <person name="Akdeniz Z."/>
        </authorList>
    </citation>
    <scope>NUCLEOTIDE SEQUENCE [LARGE SCALE GENOMIC DNA]</scope>
</reference>
<comment type="caution">
    <text evidence="2">The sequence shown here is derived from an EMBL/GenBank/DDBJ whole genome shotgun (WGS) entry which is preliminary data.</text>
</comment>
<evidence type="ECO:0000256" key="1">
    <source>
        <dbReference type="SAM" id="Phobius"/>
    </source>
</evidence>
<keyword evidence="1" id="KW-0812">Transmembrane</keyword>
<name>A0AA86QRT8_9EUKA</name>
<proteinExistence type="predicted"/>
<sequence length="115" mass="13569">MLFSKVVVFDIKFLSDYVQFDMMQFSKLEELAFKLFVAIVMLLNILKSKVVVFDIKFLSDYVQFDMMQFSKLEEFFEIYLLISLILLYIYESSILNDVQIDFIVSQTGTKPLSIN</sequence>
<gene>
    <name evidence="2" type="ORF">HINF_LOCUS47966</name>
    <name evidence="3" type="ORF">HINF_LOCUS7700</name>
</gene>
<dbReference type="EMBL" id="CATOUU010000931">
    <property type="protein sequence ID" value="CAI9960321.1"/>
    <property type="molecule type" value="Genomic_DNA"/>
</dbReference>
<dbReference type="EMBL" id="CAXDID020000016">
    <property type="protein sequence ID" value="CAL5983607.1"/>
    <property type="molecule type" value="Genomic_DNA"/>
</dbReference>
<dbReference type="AlphaFoldDB" id="A0AA86QRT8"/>